<dbReference type="EMBL" id="LR796568">
    <property type="protein sequence ID" value="CAB4151735.1"/>
    <property type="molecule type" value="Genomic_DNA"/>
</dbReference>
<name>A0A6J5MWS4_9CAUD</name>
<reference evidence="1" key="1">
    <citation type="submission" date="2020-04" db="EMBL/GenBank/DDBJ databases">
        <authorList>
            <person name="Chiriac C."/>
            <person name="Salcher M."/>
            <person name="Ghai R."/>
            <person name="Kavagutti S V."/>
        </authorList>
    </citation>
    <scope>NUCLEOTIDE SEQUENCE</scope>
</reference>
<gene>
    <name evidence="1" type="ORF">UFOVP595_28</name>
</gene>
<sequence>MSSQKQKVETLLSIGIDLDNFYAIRIYDAQIQLQGEARKCTILECEKAGYVFQYENHYLEAKKDGIEITLTF</sequence>
<protein>
    <submittedName>
        <fullName evidence="1">Uncharacterized protein</fullName>
    </submittedName>
</protein>
<organism evidence="1">
    <name type="scientific">uncultured Caudovirales phage</name>
    <dbReference type="NCBI Taxonomy" id="2100421"/>
    <lineage>
        <taxon>Viruses</taxon>
        <taxon>Duplodnaviria</taxon>
        <taxon>Heunggongvirae</taxon>
        <taxon>Uroviricota</taxon>
        <taxon>Caudoviricetes</taxon>
        <taxon>Peduoviridae</taxon>
        <taxon>Maltschvirus</taxon>
        <taxon>Maltschvirus maltsch</taxon>
    </lineage>
</organism>
<evidence type="ECO:0000313" key="1">
    <source>
        <dbReference type="EMBL" id="CAB4151735.1"/>
    </source>
</evidence>
<proteinExistence type="predicted"/>
<accession>A0A6J5MWS4</accession>